<dbReference type="EMBL" id="JAHHIF010000003">
    <property type="protein sequence ID" value="MBW4543274.1"/>
    <property type="molecule type" value="Genomic_DNA"/>
</dbReference>
<sequence>MTTAVDVLGRAAREIGYTESPPNSNRNKFGAWYGMNDVPWCAIFVSYCFYDAQLPLEITTPKGFSYCPSGVKWFKEQGQFFKTPQVGDLAFFDWDDDGTTDHVGIVEVVHDKANVTCIEGNTGSNNNSNGGQVMRRKRSIKNILGFGRPLYTDTSRPQPELGYPVWQGRYITLTSPLMSGNDVLTWQLRMISRGWNFGDTGSTGKGDDGIFTERCHEVLIKFQGEKGLKPDGLLGPMTWNAAWETPIT</sequence>
<dbReference type="InterPro" id="IPR036366">
    <property type="entry name" value="PGBDSf"/>
</dbReference>
<accession>A0A951PHI6</accession>
<evidence type="ECO:0000313" key="3">
    <source>
        <dbReference type="EMBL" id="MBW4543274.1"/>
    </source>
</evidence>
<evidence type="ECO:0000313" key="4">
    <source>
        <dbReference type="Proteomes" id="UP000753908"/>
    </source>
</evidence>
<feature type="domain" description="Peptidoglycan binding-like" evidence="1">
    <location>
        <begin position="179"/>
        <end position="241"/>
    </location>
</feature>
<dbReference type="SUPFAM" id="SSF54001">
    <property type="entry name" value="Cysteine proteinases"/>
    <property type="match status" value="1"/>
</dbReference>
<name>A0A951PHI6_9CYAN</name>
<feature type="domain" description="Peptidase C51" evidence="2">
    <location>
        <begin position="36"/>
        <end position="121"/>
    </location>
</feature>
<dbReference type="Pfam" id="PF01471">
    <property type="entry name" value="PG_binding_1"/>
    <property type="match status" value="1"/>
</dbReference>
<organism evidence="3 4">
    <name type="scientific">Symplocastrum torsivum CPER-KK1</name>
    <dbReference type="NCBI Taxonomy" id="450513"/>
    <lineage>
        <taxon>Bacteria</taxon>
        <taxon>Bacillati</taxon>
        <taxon>Cyanobacteriota</taxon>
        <taxon>Cyanophyceae</taxon>
        <taxon>Oscillatoriophycideae</taxon>
        <taxon>Oscillatoriales</taxon>
        <taxon>Microcoleaceae</taxon>
        <taxon>Symplocastrum</taxon>
    </lineage>
</organism>
<dbReference type="Gene3D" id="3.90.1720.10">
    <property type="entry name" value="endopeptidase domain like (from Nostoc punctiforme)"/>
    <property type="match status" value="1"/>
</dbReference>
<dbReference type="InterPro" id="IPR036365">
    <property type="entry name" value="PGBD-like_sf"/>
</dbReference>
<dbReference type="InterPro" id="IPR007921">
    <property type="entry name" value="CHAP_dom"/>
</dbReference>
<dbReference type="SUPFAM" id="SSF47090">
    <property type="entry name" value="PGBD-like"/>
    <property type="match status" value="1"/>
</dbReference>
<evidence type="ECO:0000259" key="1">
    <source>
        <dbReference type="Pfam" id="PF01471"/>
    </source>
</evidence>
<evidence type="ECO:0000259" key="2">
    <source>
        <dbReference type="Pfam" id="PF05257"/>
    </source>
</evidence>
<reference evidence="3" key="2">
    <citation type="journal article" date="2022" name="Microbiol. Resour. Announc.">
        <title>Metagenome Sequencing to Explore Phylogenomics of Terrestrial Cyanobacteria.</title>
        <authorList>
            <person name="Ward R.D."/>
            <person name="Stajich J.E."/>
            <person name="Johansen J.R."/>
            <person name="Huntemann M."/>
            <person name="Clum A."/>
            <person name="Foster B."/>
            <person name="Foster B."/>
            <person name="Roux S."/>
            <person name="Palaniappan K."/>
            <person name="Varghese N."/>
            <person name="Mukherjee S."/>
            <person name="Reddy T.B.K."/>
            <person name="Daum C."/>
            <person name="Copeland A."/>
            <person name="Chen I.A."/>
            <person name="Ivanova N.N."/>
            <person name="Kyrpides N.C."/>
            <person name="Shapiro N."/>
            <person name="Eloe-Fadrosh E.A."/>
            <person name="Pietrasiak N."/>
        </authorList>
    </citation>
    <scope>NUCLEOTIDE SEQUENCE</scope>
    <source>
        <strain evidence="3">CPER-KK1</strain>
    </source>
</reference>
<proteinExistence type="predicted"/>
<dbReference type="InterPro" id="IPR002477">
    <property type="entry name" value="Peptidoglycan-bd-like"/>
</dbReference>
<dbReference type="AlphaFoldDB" id="A0A951PHI6"/>
<dbReference type="InterPro" id="IPR038765">
    <property type="entry name" value="Papain-like_cys_pep_sf"/>
</dbReference>
<dbReference type="Gene3D" id="1.10.101.10">
    <property type="entry name" value="PGBD-like superfamily/PGBD"/>
    <property type="match status" value="1"/>
</dbReference>
<dbReference type="Proteomes" id="UP000753908">
    <property type="component" value="Unassembled WGS sequence"/>
</dbReference>
<gene>
    <name evidence="3" type="ORF">KME25_02320</name>
</gene>
<dbReference type="Pfam" id="PF05257">
    <property type="entry name" value="CHAP"/>
    <property type="match status" value="1"/>
</dbReference>
<protein>
    <submittedName>
        <fullName evidence="3">CHAP domain-containing protein</fullName>
    </submittedName>
</protein>
<reference evidence="3" key="1">
    <citation type="submission" date="2021-05" db="EMBL/GenBank/DDBJ databases">
        <authorList>
            <person name="Pietrasiak N."/>
            <person name="Ward R."/>
            <person name="Stajich J.E."/>
            <person name="Kurbessoian T."/>
        </authorList>
    </citation>
    <scope>NUCLEOTIDE SEQUENCE</scope>
    <source>
        <strain evidence="3">CPER-KK1</strain>
    </source>
</reference>
<comment type="caution">
    <text evidence="3">The sequence shown here is derived from an EMBL/GenBank/DDBJ whole genome shotgun (WGS) entry which is preliminary data.</text>
</comment>